<dbReference type="PANTHER" id="PTHR13061:SF29">
    <property type="entry name" value="GAMMA CARBONIC ANHYDRASE-LIKE 1, MITOCHONDRIAL-RELATED"/>
    <property type="match status" value="1"/>
</dbReference>
<dbReference type="RefSeq" id="WP_013275402.1">
    <property type="nucleotide sequence ID" value="NC_014377.1"/>
</dbReference>
<reference evidence="1 2" key="1">
    <citation type="journal article" date="2010" name="Stand. Genomic Sci.">
        <title>Complete genome sequence of Thermosediminibacter oceani type strain (JW/IW-1228P).</title>
        <authorList>
            <person name="Pitluck S."/>
            <person name="Yasawong M."/>
            <person name="Munk C."/>
            <person name="Nolan M."/>
            <person name="Lapidus A."/>
            <person name="Lucas S."/>
            <person name="Glavina Del Rio T."/>
            <person name="Tice H."/>
            <person name="Cheng J.F."/>
            <person name="Bruce D."/>
            <person name="Detter C."/>
            <person name="Tapia R."/>
            <person name="Han C."/>
            <person name="Goodwin L."/>
            <person name="Liolios K."/>
            <person name="Ivanova N."/>
            <person name="Mavromatis K."/>
            <person name="Mikhailova N."/>
            <person name="Pati A."/>
            <person name="Chen A."/>
            <person name="Palaniappan K."/>
            <person name="Land M."/>
            <person name="Hauser L."/>
            <person name="Chang Y.J."/>
            <person name="Jeffries C.D."/>
            <person name="Rohde M."/>
            <person name="Spring S."/>
            <person name="Sikorski J."/>
            <person name="Goker M."/>
            <person name="Woyke T."/>
            <person name="Bristow J."/>
            <person name="Eisen J.A."/>
            <person name="Markowitz V."/>
            <person name="Hugenholtz P."/>
            <person name="Kyrpides N.C."/>
            <person name="Klenk H.P."/>
        </authorList>
    </citation>
    <scope>NUCLEOTIDE SEQUENCE [LARGE SCALE GENOMIC DNA]</scope>
    <source>
        <strain evidence="2">ATCC BAA-1034 / DSM 16646 / JW/IW-1228P</strain>
    </source>
</reference>
<accession>D9S1S6</accession>
<dbReference type="Proteomes" id="UP000000272">
    <property type="component" value="Chromosome"/>
</dbReference>
<dbReference type="EMBL" id="CP002131">
    <property type="protein sequence ID" value="ADL07353.1"/>
    <property type="molecule type" value="Genomic_DNA"/>
</dbReference>
<dbReference type="InterPro" id="IPR050484">
    <property type="entry name" value="Transf_Hexapept/Carb_Anhydrase"/>
</dbReference>
<gene>
    <name evidence="1" type="ordered locus">Toce_0580</name>
</gene>
<dbReference type="SUPFAM" id="SSF51161">
    <property type="entry name" value="Trimeric LpxA-like enzymes"/>
    <property type="match status" value="1"/>
</dbReference>
<evidence type="ECO:0000313" key="2">
    <source>
        <dbReference type="Proteomes" id="UP000000272"/>
    </source>
</evidence>
<dbReference type="InterPro" id="IPR047324">
    <property type="entry name" value="LbH_gamma_CA-like"/>
</dbReference>
<organism evidence="1 2">
    <name type="scientific">Thermosediminibacter oceani (strain ATCC BAA-1034 / DSM 16646 / JW/IW-1228P)</name>
    <dbReference type="NCBI Taxonomy" id="555079"/>
    <lineage>
        <taxon>Bacteria</taxon>
        <taxon>Bacillati</taxon>
        <taxon>Bacillota</taxon>
        <taxon>Clostridia</taxon>
        <taxon>Thermosediminibacterales</taxon>
        <taxon>Thermosediminibacteraceae</taxon>
        <taxon>Thermosediminibacter</taxon>
    </lineage>
</organism>
<dbReference type="STRING" id="555079.Toce_0580"/>
<evidence type="ECO:0000313" key="1">
    <source>
        <dbReference type="EMBL" id="ADL07353.1"/>
    </source>
</evidence>
<dbReference type="KEGG" id="toc:Toce_0580"/>
<dbReference type="CDD" id="cd04645">
    <property type="entry name" value="LbH_gamma_CA_like"/>
    <property type="match status" value="1"/>
</dbReference>
<proteinExistence type="predicted"/>
<dbReference type="InterPro" id="IPR011004">
    <property type="entry name" value="Trimer_LpxA-like_sf"/>
</dbReference>
<dbReference type="InterPro" id="IPR001451">
    <property type="entry name" value="Hexapep"/>
</dbReference>
<dbReference type="PANTHER" id="PTHR13061">
    <property type="entry name" value="DYNACTIN SUBUNIT P25"/>
    <property type="match status" value="1"/>
</dbReference>
<name>D9S1S6_THEOJ</name>
<dbReference type="OrthoDB" id="9803036at2"/>
<sequence>MIQDFKGKRPDIHQSCFIAPTADIIGDVTVGENSSVWHRAVLRGDINSIKIGANSNIQDGTVIHVAEEHPVTIGDYVTVGHSAILHGCTIKDNALIGMGAIVLDGAVVGEGALVGAGSLVPEGKEIPPYSLAIGIPAKVVRQLTREQIEKIKKNAEDYVEWAKEFMQE</sequence>
<keyword evidence="2" id="KW-1185">Reference proteome</keyword>
<dbReference type="eggNOG" id="COG0663">
    <property type="taxonomic scope" value="Bacteria"/>
</dbReference>
<dbReference type="AlphaFoldDB" id="D9S1S6"/>
<dbReference type="Pfam" id="PF00132">
    <property type="entry name" value="Hexapep"/>
    <property type="match status" value="1"/>
</dbReference>
<dbReference type="Gene3D" id="2.160.10.10">
    <property type="entry name" value="Hexapeptide repeat proteins"/>
    <property type="match status" value="1"/>
</dbReference>
<protein>
    <submittedName>
        <fullName evidence="1">Ferripyochelin binding protein (Fbp)</fullName>
    </submittedName>
</protein>
<dbReference type="HOGENOM" id="CLU_064827_4_1_9"/>